<comment type="caution">
    <text evidence="2">The sequence shown here is derived from an EMBL/GenBank/DDBJ whole genome shotgun (WGS) entry which is preliminary data.</text>
</comment>
<dbReference type="InterPro" id="IPR050383">
    <property type="entry name" value="GlyoxalaseI/FosfomycinResist"/>
</dbReference>
<dbReference type="EMBL" id="JACBXS010000001">
    <property type="protein sequence ID" value="NYS23508.1"/>
    <property type="molecule type" value="Genomic_DNA"/>
</dbReference>
<dbReference type="PROSITE" id="PS51819">
    <property type="entry name" value="VOC"/>
    <property type="match status" value="1"/>
</dbReference>
<dbReference type="PANTHER" id="PTHR21366">
    <property type="entry name" value="GLYOXALASE FAMILY PROTEIN"/>
    <property type="match status" value="1"/>
</dbReference>
<gene>
    <name evidence="2" type="ORF">HUK65_00775</name>
</gene>
<dbReference type="InterPro" id="IPR004360">
    <property type="entry name" value="Glyas_Fos-R_dOase_dom"/>
</dbReference>
<sequence>MRPVIQGVLEAALYADDLEAARRFYTGVLGLPEVAAQDRRHVFFGCGQSVLLVFCPAASRQPPGPDALPVPSHGADGPGHVCLRVARADMDAMAARLEHAGIVIESDFRWPHGPRSIYVRDPAGNSVEFAAAELWGLTE</sequence>
<dbReference type="PANTHER" id="PTHR21366:SF22">
    <property type="entry name" value="VOC DOMAIN-CONTAINING PROTEIN"/>
    <property type="match status" value="1"/>
</dbReference>
<reference evidence="2 3" key="1">
    <citation type="journal article" date="2000" name="Arch. Microbiol.">
        <title>Rhodobaca bogoriensis gen. nov. and sp. nov., an alkaliphilic purple nonsulfur bacterium from African Rift Valley soda lakes.</title>
        <authorList>
            <person name="Milford A.D."/>
            <person name="Achenbach L.A."/>
            <person name="Jung D.O."/>
            <person name="Madigan M.T."/>
        </authorList>
    </citation>
    <scope>NUCLEOTIDE SEQUENCE [LARGE SCALE GENOMIC DNA]</scope>
    <source>
        <strain evidence="2 3">2376</strain>
    </source>
</reference>
<dbReference type="InterPro" id="IPR037523">
    <property type="entry name" value="VOC_core"/>
</dbReference>
<name>A0A7Z0HW85_9RHOB</name>
<evidence type="ECO:0000259" key="1">
    <source>
        <dbReference type="PROSITE" id="PS51819"/>
    </source>
</evidence>
<evidence type="ECO:0000313" key="3">
    <source>
        <dbReference type="Proteomes" id="UP000529417"/>
    </source>
</evidence>
<dbReference type="SUPFAM" id="SSF54593">
    <property type="entry name" value="Glyoxalase/Bleomycin resistance protein/Dihydroxybiphenyl dioxygenase"/>
    <property type="match status" value="1"/>
</dbReference>
<organism evidence="2 3">
    <name type="scientific">Rhabdonatronobacter sediminivivens</name>
    <dbReference type="NCBI Taxonomy" id="2743469"/>
    <lineage>
        <taxon>Bacteria</taxon>
        <taxon>Pseudomonadati</taxon>
        <taxon>Pseudomonadota</taxon>
        <taxon>Alphaproteobacteria</taxon>
        <taxon>Rhodobacterales</taxon>
        <taxon>Paracoccaceae</taxon>
        <taxon>Rhabdonatronobacter</taxon>
    </lineage>
</organism>
<keyword evidence="3" id="KW-1185">Reference proteome</keyword>
<dbReference type="InterPro" id="IPR029068">
    <property type="entry name" value="Glyas_Bleomycin-R_OHBP_Dase"/>
</dbReference>
<dbReference type="Gene3D" id="3.10.180.10">
    <property type="entry name" value="2,3-Dihydroxybiphenyl 1,2-Dioxygenase, domain 1"/>
    <property type="match status" value="1"/>
</dbReference>
<dbReference type="AlphaFoldDB" id="A0A7Z0HW85"/>
<proteinExistence type="predicted"/>
<accession>A0A7Z0HW85</accession>
<dbReference type="Proteomes" id="UP000529417">
    <property type="component" value="Unassembled WGS sequence"/>
</dbReference>
<dbReference type="Pfam" id="PF00903">
    <property type="entry name" value="Glyoxalase"/>
    <property type="match status" value="1"/>
</dbReference>
<protein>
    <submittedName>
        <fullName evidence="2">VOC family protein</fullName>
    </submittedName>
</protein>
<feature type="domain" description="VOC" evidence="1">
    <location>
        <begin position="7"/>
        <end position="132"/>
    </location>
</feature>
<evidence type="ECO:0000313" key="2">
    <source>
        <dbReference type="EMBL" id="NYS23508.1"/>
    </source>
</evidence>